<protein>
    <submittedName>
        <fullName evidence="1">DUF503 domain-containing protein</fullName>
    </submittedName>
</protein>
<dbReference type="PANTHER" id="PTHR36441">
    <property type="entry name" value="HYPOTHETICAL CYTOSOLIC PROTEIN"/>
    <property type="match status" value="1"/>
</dbReference>
<dbReference type="AlphaFoldDB" id="A0A7S7NLU3"/>
<evidence type="ECO:0000313" key="2">
    <source>
        <dbReference type="Proteomes" id="UP000593892"/>
    </source>
</evidence>
<dbReference type="RefSeq" id="WP_194447632.1">
    <property type="nucleotide sequence ID" value="NZ_CP063849.1"/>
</dbReference>
<dbReference type="PANTHER" id="PTHR36441:SF1">
    <property type="entry name" value="DUF503 DOMAIN-CONTAINING PROTEIN"/>
    <property type="match status" value="1"/>
</dbReference>
<dbReference type="SUPFAM" id="SSF103007">
    <property type="entry name" value="Hypothetical protein TT1725"/>
    <property type="match status" value="1"/>
</dbReference>
<dbReference type="KEGG" id="pfer:IRI77_24525"/>
<dbReference type="InterPro" id="IPR007546">
    <property type="entry name" value="DUF503"/>
</dbReference>
<dbReference type="EMBL" id="CP063849">
    <property type="protein sequence ID" value="QOY85963.1"/>
    <property type="molecule type" value="Genomic_DNA"/>
</dbReference>
<gene>
    <name evidence="1" type="ORF">IRI77_24525</name>
</gene>
<keyword evidence="2" id="KW-1185">Reference proteome</keyword>
<name>A0A7S7NLU3_PALFE</name>
<accession>A0A7S7NLU3</accession>
<reference evidence="1 2" key="1">
    <citation type="submission" date="2020-10" db="EMBL/GenBank/DDBJ databases">
        <title>Complete genome sequence of Paludibaculum fermentans P105T, a facultatively anaerobic acidobacterium capable of dissimilatory Fe(III) reduction.</title>
        <authorList>
            <person name="Dedysh S.N."/>
            <person name="Beletsky A.V."/>
            <person name="Kulichevskaya I.S."/>
            <person name="Mardanov A.V."/>
            <person name="Ravin N.V."/>
        </authorList>
    </citation>
    <scope>NUCLEOTIDE SEQUENCE [LARGE SCALE GENOMIC DNA]</scope>
    <source>
        <strain evidence="1 2">P105</strain>
    </source>
</reference>
<sequence>MAAIGVLTLELELVQSHSLKDKRHWVRGLKDRLRAGFNVAVAEVEDQNLLNRSVVTAVTVSGSRENAAKVLESAERAAAAFLGPNLVSSGIEWLE</sequence>
<dbReference type="Pfam" id="PF04456">
    <property type="entry name" value="DUF503"/>
    <property type="match status" value="1"/>
</dbReference>
<dbReference type="Gene3D" id="3.30.70.1120">
    <property type="entry name" value="TT1725-like"/>
    <property type="match status" value="1"/>
</dbReference>
<organism evidence="1 2">
    <name type="scientific">Paludibaculum fermentans</name>
    <dbReference type="NCBI Taxonomy" id="1473598"/>
    <lineage>
        <taxon>Bacteria</taxon>
        <taxon>Pseudomonadati</taxon>
        <taxon>Acidobacteriota</taxon>
        <taxon>Terriglobia</taxon>
        <taxon>Bryobacterales</taxon>
        <taxon>Bryobacteraceae</taxon>
        <taxon>Paludibaculum</taxon>
    </lineage>
</organism>
<dbReference type="Proteomes" id="UP000593892">
    <property type="component" value="Chromosome"/>
</dbReference>
<proteinExistence type="predicted"/>
<evidence type="ECO:0000313" key="1">
    <source>
        <dbReference type="EMBL" id="QOY85963.1"/>
    </source>
</evidence>
<dbReference type="InterPro" id="IPR036746">
    <property type="entry name" value="TT1725-like_sf"/>
</dbReference>